<accession>A0ABR0SPZ5</accession>
<dbReference type="PANTHER" id="PTHR10039">
    <property type="entry name" value="AMELOGENIN"/>
    <property type="match status" value="1"/>
</dbReference>
<proteinExistence type="predicted"/>
<dbReference type="PANTHER" id="PTHR10039:SF15">
    <property type="entry name" value="NACHT DOMAIN-CONTAINING PROTEIN"/>
    <property type="match status" value="1"/>
</dbReference>
<protein>
    <submittedName>
        <fullName evidence="4">Ankyrin-2-like protein</fullName>
    </submittedName>
</protein>
<dbReference type="Pfam" id="PF12796">
    <property type="entry name" value="Ank_2"/>
    <property type="match status" value="2"/>
</dbReference>
<dbReference type="InterPro" id="IPR056884">
    <property type="entry name" value="NPHP3-like_N"/>
</dbReference>
<feature type="domain" description="GPI inositol-deacylase winged helix" evidence="2">
    <location>
        <begin position="451"/>
        <end position="527"/>
    </location>
</feature>
<dbReference type="Proteomes" id="UP001338125">
    <property type="component" value="Unassembled WGS sequence"/>
</dbReference>
<evidence type="ECO:0000313" key="4">
    <source>
        <dbReference type="EMBL" id="KAK5994169.1"/>
    </source>
</evidence>
<dbReference type="InterPro" id="IPR002110">
    <property type="entry name" value="Ankyrin_rpt"/>
</dbReference>
<keyword evidence="5" id="KW-1185">Reference proteome</keyword>
<dbReference type="Gene3D" id="3.40.50.300">
    <property type="entry name" value="P-loop containing nucleotide triphosphate hydrolases"/>
    <property type="match status" value="1"/>
</dbReference>
<name>A0ABR0SPZ5_9HYPO</name>
<dbReference type="EMBL" id="JAVFKD010000012">
    <property type="protein sequence ID" value="KAK5994169.1"/>
    <property type="molecule type" value="Genomic_DNA"/>
</dbReference>
<comment type="caution">
    <text evidence="4">The sequence shown here is derived from an EMBL/GenBank/DDBJ whole genome shotgun (WGS) entry which is preliminary data.</text>
</comment>
<dbReference type="InterPro" id="IPR054471">
    <property type="entry name" value="GPIID_WHD"/>
</dbReference>
<keyword evidence="1" id="KW-0677">Repeat</keyword>
<dbReference type="Pfam" id="PF22939">
    <property type="entry name" value="WHD_GPIID"/>
    <property type="match status" value="1"/>
</dbReference>
<organism evidence="4 5">
    <name type="scientific">Cladobotryum mycophilum</name>
    <dbReference type="NCBI Taxonomy" id="491253"/>
    <lineage>
        <taxon>Eukaryota</taxon>
        <taxon>Fungi</taxon>
        <taxon>Dikarya</taxon>
        <taxon>Ascomycota</taxon>
        <taxon>Pezizomycotina</taxon>
        <taxon>Sordariomycetes</taxon>
        <taxon>Hypocreomycetidae</taxon>
        <taxon>Hypocreales</taxon>
        <taxon>Hypocreaceae</taxon>
        <taxon>Cladobotryum</taxon>
    </lineage>
</organism>
<evidence type="ECO:0000259" key="2">
    <source>
        <dbReference type="Pfam" id="PF22939"/>
    </source>
</evidence>
<dbReference type="InterPro" id="IPR036770">
    <property type="entry name" value="Ankyrin_rpt-contain_sf"/>
</dbReference>
<evidence type="ECO:0000259" key="3">
    <source>
        <dbReference type="Pfam" id="PF24883"/>
    </source>
</evidence>
<dbReference type="SMART" id="SM00248">
    <property type="entry name" value="ANK"/>
    <property type="match status" value="13"/>
</dbReference>
<sequence length="1343" mass="150746">MSFGCGVGDFMPVIELANTLRKTFSDSPKQFKAISDDVRGLSIVLMDTEVCYDRFPDAQKKRFQDVIASCLNLLRELDASLQNYCDIKKSADGKMMKRIWKRLTWDMDSVRDFRDRITAQVSILDVLNSQTIRQDVARLVDHQEDQQRQALLNWISEIDYTAQQNDLVSRREPGSRKWLFSSKEYNHWSSEKGSILFCPGMPGAGKTITLAVVVEDLQKKFENDSDSITVFVYCSYRNHDQDITKLLCSLLRSVLQQIPQTPTRALSIYNTHQTRSSSISRTDARDLIRSILSGYARVNILIDALDELPSEVRTPFSSEILRLHTDFGVNLFVTSRDLPNIQSPFSDKGALTLEIKASDEDVRAYLEAHITQLPNFVSRNPDLHQDIINAITDASDGMFLLAELHLKSLQGKKSPRAIRNALEKLSTGSSAYDSAYEEAMNRINSQDDDSEALAKQALVIIICSRRPLMTEELAYAVSIEPQSVSVDEDNVPEIGDIVDVCTGLITVDIQSNVVRLVHKSTQEYFERNKARWFPRANSKMALLCTQYLSLARAAVLISESQSTGSPDISRLGLIQLAKDMSESALIVSCSKGHHAIVDLWLSVNTYDINKKSRQNRDLGDDVLLTIAASRGDIIMIELALRNGADPNIRSFQDQTALYIAAEHGFEDIVAILLHHHDINPALQNIDLNLGKDQSRQKTALEIAATKGNIGCCRLLLERAGHEEISSALYLAAEHKRLEILSEFRGWLHSDVLSALLRRAVNNGDSETAIVLMSYCDRNHLDGNGISVICLAYERNRLDIVKHLLSYKDCSWEELEKVLVKVLLAANIKALKLLLPYVDINADISRHLKQSHPVFPLHLAARVPDASMTILLLSREDINVNAVDYQVRTAFLLAAEEGNDRVMEALLGSGKDIEIEKMDINSKSAYDYIHLNHRNSRIFNILFPFLEDDINKTDVDGFTLLHRLCRLPPVLDPSWGDGEHYILRDMPSLTNHLGTILRVPGLDINFPDRDGNTALFWAIRTRQTDSVRCLLQRPEIIVGHNFLALLSSSPTPGLQFKSSPAVENPFTRSHKTTTTMNEEDDKILDSILAYISTNKGASTVSLNSQDEKGTTLLSWAAKNNRSDEVEKLLDLPHIDANLADHCGRTPLAHATSLNRAECVEVLLRSSNVDANLADNDGNTPLHYSPIEHNPFIRDTSCLDLLLSNSSTNVNAYNRDGDTPLILAIKRQNSYLVKIFAGCVRVDPNFPGRNGVPPLLYAMTLNNTHIVEHVLGIPTIKIDVCDYNGRTTLSYFDSMWERFRAKKMHGPYDGWSGGWSGGLLNIARRLRDLSRVDDLRQGYKKYLET</sequence>
<evidence type="ECO:0000256" key="1">
    <source>
        <dbReference type="ARBA" id="ARBA00022737"/>
    </source>
</evidence>
<evidence type="ECO:0000313" key="5">
    <source>
        <dbReference type="Proteomes" id="UP001338125"/>
    </source>
</evidence>
<dbReference type="SUPFAM" id="SSF48403">
    <property type="entry name" value="Ankyrin repeat"/>
    <property type="match status" value="3"/>
</dbReference>
<dbReference type="InterPro" id="IPR027417">
    <property type="entry name" value="P-loop_NTPase"/>
</dbReference>
<reference evidence="4 5" key="1">
    <citation type="submission" date="2024-01" db="EMBL/GenBank/DDBJ databases">
        <title>Complete genome of Cladobotryum mycophilum ATHUM6906.</title>
        <authorList>
            <person name="Christinaki A.C."/>
            <person name="Myridakis A.I."/>
            <person name="Kouvelis V.N."/>
        </authorList>
    </citation>
    <scope>NUCLEOTIDE SEQUENCE [LARGE SCALE GENOMIC DNA]</scope>
    <source>
        <strain evidence="4 5">ATHUM6906</strain>
    </source>
</reference>
<dbReference type="Pfam" id="PF24883">
    <property type="entry name" value="NPHP3_N"/>
    <property type="match status" value="1"/>
</dbReference>
<gene>
    <name evidence="4" type="ORF">PT974_07611</name>
</gene>
<dbReference type="SUPFAM" id="SSF52540">
    <property type="entry name" value="P-loop containing nucleoside triphosphate hydrolases"/>
    <property type="match status" value="1"/>
</dbReference>
<dbReference type="Gene3D" id="1.25.40.20">
    <property type="entry name" value="Ankyrin repeat-containing domain"/>
    <property type="match status" value="4"/>
</dbReference>
<feature type="domain" description="Nephrocystin 3-like N-terminal" evidence="3">
    <location>
        <begin position="174"/>
        <end position="336"/>
    </location>
</feature>